<name>K8P8C8_9BRAD</name>
<keyword evidence="2" id="KW-1185">Reference proteome</keyword>
<protein>
    <submittedName>
        <fullName evidence="1">Uncharacterized protein</fullName>
    </submittedName>
</protein>
<dbReference type="Proteomes" id="UP000001095">
    <property type="component" value="Unassembled WGS sequence"/>
</dbReference>
<dbReference type="RefSeq" id="WP_002712557.1">
    <property type="nucleotide sequence ID" value="NZ_KB375281.1"/>
</dbReference>
<sequence>MTLKPPTRTLPKVVMKEWPERDEHSRWAAKFEEDLIDVLLADKPLSDFTRVVEETGVLDQKETQRRKQESKHD</sequence>
<proteinExistence type="predicted"/>
<evidence type="ECO:0000313" key="2">
    <source>
        <dbReference type="Proteomes" id="UP000001095"/>
    </source>
</evidence>
<evidence type="ECO:0000313" key="1">
    <source>
        <dbReference type="EMBL" id="EKS37741.1"/>
    </source>
</evidence>
<reference evidence="1 2" key="1">
    <citation type="submission" date="2012-04" db="EMBL/GenBank/DDBJ databases">
        <title>The Genome Sequence of Afipia clevelandensis ATCC 49720.</title>
        <authorList>
            <consortium name="The Broad Institute Genome Sequencing Platform"/>
            <person name="Earl A."/>
            <person name="Ward D."/>
            <person name="Feldgarden M."/>
            <person name="Gevers D."/>
            <person name="Huys G."/>
            <person name="Walker B."/>
            <person name="Young S.K."/>
            <person name="Zeng Q."/>
            <person name="Gargeya S."/>
            <person name="Fitzgerald M."/>
            <person name="Haas B."/>
            <person name="Abouelleil A."/>
            <person name="Alvarado L."/>
            <person name="Arachchi H.M."/>
            <person name="Berlin A."/>
            <person name="Chapman S.B."/>
            <person name="Goldberg J."/>
            <person name="Griggs A."/>
            <person name="Gujja S."/>
            <person name="Hansen M."/>
            <person name="Howarth C."/>
            <person name="Imamovic A."/>
            <person name="Larimer J."/>
            <person name="McCowen C."/>
            <person name="Montmayeur A."/>
            <person name="Murphy C."/>
            <person name="Neiman D."/>
            <person name="Pearson M."/>
            <person name="Priest M."/>
            <person name="Roberts A."/>
            <person name="Saif S."/>
            <person name="Shea T."/>
            <person name="Sisk P."/>
            <person name="Sykes S."/>
            <person name="Wortman J."/>
            <person name="Nusbaum C."/>
            <person name="Birren B."/>
        </authorList>
    </citation>
    <scope>NUCLEOTIDE SEQUENCE [LARGE SCALE GENOMIC DNA]</scope>
    <source>
        <strain evidence="1 2">ATCC 49720</strain>
    </source>
</reference>
<comment type="caution">
    <text evidence="1">The sequence shown here is derived from an EMBL/GenBank/DDBJ whole genome shotgun (WGS) entry which is preliminary data.</text>
</comment>
<organism evidence="1 2">
    <name type="scientific">Afipia clevelandensis ATCC 49720</name>
    <dbReference type="NCBI Taxonomy" id="883079"/>
    <lineage>
        <taxon>Bacteria</taxon>
        <taxon>Pseudomonadati</taxon>
        <taxon>Pseudomonadota</taxon>
        <taxon>Alphaproteobacteria</taxon>
        <taxon>Hyphomicrobiales</taxon>
        <taxon>Nitrobacteraceae</taxon>
        <taxon>Afipia</taxon>
    </lineage>
</organism>
<accession>K8P8C8</accession>
<dbReference type="AlphaFoldDB" id="K8P8C8"/>
<dbReference type="HOGENOM" id="CLU_2696271_0_0_5"/>
<gene>
    <name evidence="1" type="ORF">HMPREF9696_01691</name>
</gene>
<dbReference type="EMBL" id="AGWY01000007">
    <property type="protein sequence ID" value="EKS37741.1"/>
    <property type="molecule type" value="Genomic_DNA"/>
</dbReference>